<dbReference type="GeneID" id="33571876"/>
<feature type="transmembrane region" description="Helical" evidence="1">
    <location>
        <begin position="12"/>
        <end position="32"/>
    </location>
</feature>
<feature type="transmembrane region" description="Helical" evidence="1">
    <location>
        <begin position="941"/>
        <end position="965"/>
    </location>
</feature>
<dbReference type="Proteomes" id="UP000193648">
    <property type="component" value="Unassembled WGS sequence"/>
</dbReference>
<feature type="transmembrane region" description="Helical" evidence="1">
    <location>
        <begin position="308"/>
        <end position="326"/>
    </location>
</feature>
<gene>
    <name evidence="2" type="ORF">BCR41DRAFT_421493</name>
</gene>
<evidence type="ECO:0000256" key="1">
    <source>
        <dbReference type="SAM" id="Phobius"/>
    </source>
</evidence>
<feature type="transmembrane region" description="Helical" evidence="1">
    <location>
        <begin position="398"/>
        <end position="421"/>
    </location>
</feature>
<name>A0A1Y2GQV6_9FUNG</name>
<keyword evidence="3" id="KW-1185">Reference proteome</keyword>
<keyword evidence="1" id="KW-1133">Transmembrane helix</keyword>
<evidence type="ECO:0000313" key="2">
    <source>
        <dbReference type="EMBL" id="ORZ18226.1"/>
    </source>
</evidence>
<dbReference type="OrthoDB" id="2405755at2759"/>
<dbReference type="EMBL" id="MCFF01000015">
    <property type="protein sequence ID" value="ORZ18226.1"/>
    <property type="molecule type" value="Genomic_DNA"/>
</dbReference>
<proteinExistence type="predicted"/>
<sequence length="1029" mass="114664">MFGPLSIFTLNITLAVLQFLLFAAVGAILAIYSRFGDQYANSIRWTRQGGYVEMISSLYDSFHIVPSRTKCIMVITILASLVAGLGWSTSIRYGENITEAMSLLINSTRNIPTADASSGRLYIPRLTEYEIVCAQSNVQFLDHDVALPTQGGCSNTYIGFTTTSVISYHTTIVLQRFPNRWSMVIPGGEELHDASLSINFENRGILCVLGEINIPSFAISNKAKVNRLPRTITTKCVHEDGDVSVVAATTVHFSEGFQSRLNNTTTRFFQEDDEIFQAMDELIKRTVPSDTDMDRPTMLAKVRIRGTMLDTVICVFSIVVGLQYPLNAMMIEHVPPIIHGERSLVSNSQLQDDTVAASRLMALLGQNFHNDFESEESEKLYVIYDVFYPEKGLEIPKWLLIVILVLMVVCFCLWTLAEGLLDRKYTSSLYKTISIQLSPYNQASAPWIMRVDVEPMKFEDIPIVSIQEEMGKNTEPKDTNALLMDSPFSPPVLAGCRSRPILPIYSQVGDQYANSIRWGHQGGYMEMISSLYNSLYIVPSRTKCIMVITILASLVAGLLDKGVARFISPAERLIKGDSILEITPQIITIGPEITFSGWSKSIRYGENVTEAMGLLINSTKNITTAEASSRRLYILRQTDYDIVCAQSNVQFTVKQMATPPLGSEKCSETSVYLQTDLEAPSYNITNVVQGSSNQWSVVITGGKELGGTAVGIEFRNQGVSCGLGGLNMPFLSYLQSKMNTLPSTVIKKCVHENGDVLVMAATAVKFLGFNGSIPSDSIEEVFQGADEIFQAMNALIIRTVTSRDKYPTLLAEVRIRGPMIDIVLCTFVIFFRSPLPICLYSVINLLVVRPKEQIVHNVKARSNWRPLPDRYGGNDMVIEHFPPIIHGERALASIPQLQDDTVAVSQYMASLGHNFYMDFDGRKAYVLYDVFTPEKGLEIPMWLLVFIIVAMVACFYVWVLTELLLDGKYTSSLYKTISIQLTPHNPVSALWIMRADIHPMAFESIRVVPKQEEMEMNTGSTKSLLTNSP</sequence>
<protein>
    <submittedName>
        <fullName evidence="2">Uncharacterized protein</fullName>
    </submittedName>
</protein>
<dbReference type="RefSeq" id="XP_021882021.1">
    <property type="nucleotide sequence ID" value="XM_022030033.1"/>
</dbReference>
<organism evidence="2 3">
    <name type="scientific">Lobosporangium transversale</name>
    <dbReference type="NCBI Taxonomy" id="64571"/>
    <lineage>
        <taxon>Eukaryota</taxon>
        <taxon>Fungi</taxon>
        <taxon>Fungi incertae sedis</taxon>
        <taxon>Mucoromycota</taxon>
        <taxon>Mortierellomycotina</taxon>
        <taxon>Mortierellomycetes</taxon>
        <taxon>Mortierellales</taxon>
        <taxon>Mortierellaceae</taxon>
        <taxon>Lobosporangium</taxon>
    </lineage>
</organism>
<keyword evidence="1" id="KW-0812">Transmembrane</keyword>
<accession>A0A1Y2GQV6</accession>
<evidence type="ECO:0000313" key="3">
    <source>
        <dbReference type="Proteomes" id="UP000193648"/>
    </source>
</evidence>
<keyword evidence="1" id="KW-0472">Membrane</keyword>
<dbReference type="AlphaFoldDB" id="A0A1Y2GQV6"/>
<comment type="caution">
    <text evidence="2">The sequence shown here is derived from an EMBL/GenBank/DDBJ whole genome shotgun (WGS) entry which is preliminary data.</text>
</comment>
<dbReference type="InParanoid" id="A0A1Y2GQV6"/>
<reference evidence="2 3" key="1">
    <citation type="submission" date="2016-07" db="EMBL/GenBank/DDBJ databases">
        <title>Pervasive Adenine N6-methylation of Active Genes in Fungi.</title>
        <authorList>
            <consortium name="DOE Joint Genome Institute"/>
            <person name="Mondo S.J."/>
            <person name="Dannebaum R.O."/>
            <person name="Kuo R.C."/>
            <person name="Labutti K."/>
            <person name="Haridas S."/>
            <person name="Kuo A."/>
            <person name="Salamov A."/>
            <person name="Ahrendt S.R."/>
            <person name="Lipzen A."/>
            <person name="Sullivan W."/>
            <person name="Andreopoulos W.B."/>
            <person name="Clum A."/>
            <person name="Lindquist E."/>
            <person name="Daum C."/>
            <person name="Ramamoorthy G.K."/>
            <person name="Gryganskyi A."/>
            <person name="Culley D."/>
            <person name="Magnuson J.K."/>
            <person name="James T.Y."/>
            <person name="O'Malley M.A."/>
            <person name="Stajich J.E."/>
            <person name="Spatafora J.W."/>
            <person name="Visel A."/>
            <person name="Grigoriev I.V."/>
        </authorList>
    </citation>
    <scope>NUCLEOTIDE SEQUENCE [LARGE SCALE GENOMIC DNA]</scope>
    <source>
        <strain evidence="2 3">NRRL 3116</strain>
    </source>
</reference>